<dbReference type="EMBL" id="MJFZ01000009">
    <property type="protein sequence ID" value="RAW43003.1"/>
    <property type="molecule type" value="Genomic_DNA"/>
</dbReference>
<dbReference type="PANTHER" id="PTHR11439">
    <property type="entry name" value="GAG-POL-RELATED RETROTRANSPOSON"/>
    <property type="match status" value="1"/>
</dbReference>
<evidence type="ECO:0008006" key="3">
    <source>
        <dbReference type="Google" id="ProtNLM"/>
    </source>
</evidence>
<dbReference type="VEuPathDB" id="FungiDB:PC110_g834"/>
<keyword evidence="2" id="KW-1185">Reference proteome</keyword>
<proteinExistence type="predicted"/>
<evidence type="ECO:0000313" key="2">
    <source>
        <dbReference type="Proteomes" id="UP000251314"/>
    </source>
</evidence>
<evidence type="ECO:0000313" key="1">
    <source>
        <dbReference type="EMBL" id="RAW43003.1"/>
    </source>
</evidence>
<dbReference type="Proteomes" id="UP000251314">
    <property type="component" value="Unassembled WGS sequence"/>
</dbReference>
<sequence>MKAMLATEFNCKDMGEVHYIMGLQIRRNLETRTISIDQSTTPCETNLVLTKEDCPKTEADRAQMQGKDYRGLIGSLMYLMTGSRPDITFLMMLVSKYLNNPGLSHWNAAKRILRYVKGTLNYGLVVNGRSSDALQLKAYVDSDYAKGTHTRRSVSG</sequence>
<dbReference type="AlphaFoldDB" id="A0A329T0G5"/>
<dbReference type="STRING" id="29920.A0A329T0G5"/>
<accession>A0A329T0G5</accession>
<gene>
    <name evidence="1" type="ORF">PC110_g834</name>
</gene>
<organism evidence="1 2">
    <name type="scientific">Phytophthora cactorum</name>
    <dbReference type="NCBI Taxonomy" id="29920"/>
    <lineage>
        <taxon>Eukaryota</taxon>
        <taxon>Sar</taxon>
        <taxon>Stramenopiles</taxon>
        <taxon>Oomycota</taxon>
        <taxon>Peronosporomycetes</taxon>
        <taxon>Peronosporales</taxon>
        <taxon>Peronosporaceae</taxon>
        <taxon>Phytophthora</taxon>
    </lineage>
</organism>
<dbReference type="OrthoDB" id="107701at2759"/>
<reference evidence="1 2" key="1">
    <citation type="submission" date="2018-01" db="EMBL/GenBank/DDBJ databases">
        <title>Draft genome of the strawberry crown rot pathogen Phytophthora cactorum.</title>
        <authorList>
            <person name="Armitage A.D."/>
            <person name="Lysoe E."/>
            <person name="Nellist C.F."/>
            <person name="Harrison R.J."/>
            <person name="Brurberg M.B."/>
        </authorList>
    </citation>
    <scope>NUCLEOTIDE SEQUENCE [LARGE SCALE GENOMIC DNA]</scope>
    <source>
        <strain evidence="1 2">10300</strain>
    </source>
</reference>
<name>A0A329T0G5_9STRA</name>
<comment type="caution">
    <text evidence="1">The sequence shown here is derived from an EMBL/GenBank/DDBJ whole genome shotgun (WGS) entry which is preliminary data.</text>
</comment>
<protein>
    <recommendedName>
        <fullName evidence="3">Reverse transcriptase Ty1/copia-type domain-containing protein</fullName>
    </recommendedName>
</protein>